<evidence type="ECO:0000256" key="4">
    <source>
        <dbReference type="ARBA" id="ARBA00023098"/>
    </source>
</evidence>
<comment type="similarity">
    <text evidence="1">Belongs to the H-rev107 family.</text>
</comment>
<protein>
    <submittedName>
        <fullName evidence="7">HRAS-like suppressor 3</fullName>
    </submittedName>
</protein>
<dbReference type="KEGG" id="nss:113427551"/>
<dbReference type="GO" id="GO:0070292">
    <property type="term" value="P:N-acylphosphatidylethanolamine metabolic process"/>
    <property type="evidence" value="ECO:0007669"/>
    <property type="project" value="TreeGrafter"/>
</dbReference>
<dbReference type="Proteomes" id="UP000504612">
    <property type="component" value="Unplaced"/>
</dbReference>
<evidence type="ECO:0000256" key="2">
    <source>
        <dbReference type="ARBA" id="ARBA00022679"/>
    </source>
</evidence>
<evidence type="ECO:0000313" key="6">
    <source>
        <dbReference type="Proteomes" id="UP000504612"/>
    </source>
</evidence>
<evidence type="ECO:0000259" key="5">
    <source>
        <dbReference type="PROSITE" id="PS51934"/>
    </source>
</evidence>
<evidence type="ECO:0000256" key="3">
    <source>
        <dbReference type="ARBA" id="ARBA00022801"/>
    </source>
</evidence>
<dbReference type="GO" id="GO:0008970">
    <property type="term" value="F:phospholipase A1 activity"/>
    <property type="evidence" value="ECO:0007669"/>
    <property type="project" value="TreeGrafter"/>
</dbReference>
<dbReference type="PROSITE" id="PS51934">
    <property type="entry name" value="LRAT"/>
    <property type="match status" value="1"/>
</dbReference>
<dbReference type="InterPro" id="IPR051496">
    <property type="entry name" value="H-rev107_PLA/AT"/>
</dbReference>
<dbReference type="Pfam" id="PF04970">
    <property type="entry name" value="LRAT"/>
    <property type="match status" value="1"/>
</dbReference>
<dbReference type="RefSeq" id="XP_026545852.1">
    <property type="nucleotide sequence ID" value="XM_026690067.1"/>
</dbReference>
<feature type="domain" description="LRAT" evidence="5">
    <location>
        <begin position="1"/>
        <end position="79"/>
    </location>
</feature>
<keyword evidence="6" id="KW-1185">Reference proteome</keyword>
<dbReference type="Gene3D" id="3.90.1720.10">
    <property type="entry name" value="endopeptidase domain like (from Nostoc punctiforme)"/>
    <property type="match status" value="1"/>
</dbReference>
<keyword evidence="4" id="KW-0443">Lipid metabolism</keyword>
<dbReference type="GO" id="GO:0016410">
    <property type="term" value="F:N-acyltransferase activity"/>
    <property type="evidence" value="ECO:0007669"/>
    <property type="project" value="TreeGrafter"/>
</dbReference>
<reference evidence="7" key="1">
    <citation type="submission" date="2025-08" db="UniProtKB">
        <authorList>
            <consortium name="RefSeq"/>
        </authorList>
    </citation>
    <scope>IDENTIFICATION</scope>
</reference>
<name>A0A6J1VRV9_9SAUR</name>
<evidence type="ECO:0000313" key="7">
    <source>
        <dbReference type="RefSeq" id="XP_026545852.1"/>
    </source>
</evidence>
<dbReference type="GO" id="GO:0004623">
    <property type="term" value="F:phospholipase A2 activity"/>
    <property type="evidence" value="ECO:0007669"/>
    <property type="project" value="TreeGrafter"/>
</dbReference>
<organism evidence="6 7">
    <name type="scientific">Notechis scutatus</name>
    <name type="common">mainland tiger snake</name>
    <dbReference type="NCBI Taxonomy" id="8663"/>
    <lineage>
        <taxon>Eukaryota</taxon>
        <taxon>Metazoa</taxon>
        <taxon>Chordata</taxon>
        <taxon>Craniata</taxon>
        <taxon>Vertebrata</taxon>
        <taxon>Euteleostomi</taxon>
        <taxon>Lepidosauria</taxon>
        <taxon>Squamata</taxon>
        <taxon>Bifurcata</taxon>
        <taxon>Unidentata</taxon>
        <taxon>Episquamata</taxon>
        <taxon>Toxicofera</taxon>
        <taxon>Serpentes</taxon>
        <taxon>Colubroidea</taxon>
        <taxon>Elapidae</taxon>
        <taxon>Hydrophiinae</taxon>
        <taxon>Notechis</taxon>
    </lineage>
</organism>
<evidence type="ECO:0000256" key="1">
    <source>
        <dbReference type="ARBA" id="ARBA00007824"/>
    </source>
</evidence>
<dbReference type="PANTHER" id="PTHR13943:SF31">
    <property type="entry name" value="PHOSPHOLIPASE A AND ACYLTRANSFERASE 3"/>
    <property type="match status" value="1"/>
</dbReference>
<dbReference type="InterPro" id="IPR007053">
    <property type="entry name" value="LRAT_dom"/>
</dbReference>
<keyword evidence="3" id="KW-0378">Hydrolase</keyword>
<dbReference type="GeneID" id="113427551"/>
<gene>
    <name evidence="7" type="primary">LOC113427551</name>
</gene>
<sequence length="101" mass="11437">MNIFAYRAVVEKELLSIGAGTDRYHVNNKHDFQGTVQSPEEIVSKAERLVGQTIEYKLISKNCEHFANCLRYNVAWSDQVWDTCVGILAASCFVLLLSQKI</sequence>
<keyword evidence="2" id="KW-0808">Transferase</keyword>
<proteinExistence type="inferred from homology"/>
<dbReference type="GO" id="GO:0005737">
    <property type="term" value="C:cytoplasm"/>
    <property type="evidence" value="ECO:0007669"/>
    <property type="project" value="TreeGrafter"/>
</dbReference>
<dbReference type="PANTHER" id="PTHR13943">
    <property type="entry name" value="HRAS-LIKE SUPPRESSOR - RELATED"/>
    <property type="match status" value="1"/>
</dbReference>
<dbReference type="AlphaFoldDB" id="A0A6J1VRV9"/>
<accession>A0A6J1VRV9</accession>